<comment type="caution">
    <text evidence="1">The sequence shown here is derived from an EMBL/GenBank/DDBJ whole genome shotgun (WGS) entry which is preliminary data.</text>
</comment>
<keyword evidence="2" id="KW-1185">Reference proteome</keyword>
<reference evidence="1 2" key="1">
    <citation type="submission" date="2021-11" db="EMBL/GenBank/DDBJ databases">
        <authorList>
            <person name="Depoorter E."/>
        </authorList>
    </citation>
    <scope>NUCLEOTIDE SEQUENCE [LARGE SCALE GENOMIC DNA]</scope>
    <source>
        <strain evidence="1 2">LMG 24286</strain>
    </source>
</reference>
<dbReference type="Proteomes" id="UP000789719">
    <property type="component" value="Unassembled WGS sequence"/>
</dbReference>
<sequence>MTNAQAALKNGQKPANAKYANATNSQVKAVVSAQLGHLVRQYMNDYKTGASKAALANDLHNISNEMHNGQFKLTYVGHSNYDSQTIELRPAYGSSGALFELSQNQVLNFQQILAAAVNAIRDAAGISTNTGHVQLNAQLQQIANTLVSPKFQATSDITDYLNNFIDSTGATPKSIIQTIYNDKPDYGIDNPNRGLGPISIKEMKQALLSEMLGVVMNPFTPDSTPGDTVLNPADDGVFKRILGISDYQMDATKS</sequence>
<organism evidence="1 2">
    <name type="scientific">Periweissella ghanensis</name>
    <dbReference type="NCBI Taxonomy" id="467997"/>
    <lineage>
        <taxon>Bacteria</taxon>
        <taxon>Bacillati</taxon>
        <taxon>Bacillota</taxon>
        <taxon>Bacilli</taxon>
        <taxon>Lactobacillales</taxon>
        <taxon>Lactobacillaceae</taxon>
        <taxon>Periweissella</taxon>
    </lineage>
</organism>
<dbReference type="RefSeq" id="WP_230098907.1">
    <property type="nucleotide sequence ID" value="NZ_CAKKNT010000016.1"/>
</dbReference>
<gene>
    <name evidence="1" type="ORF">WGH24286_01270</name>
</gene>
<dbReference type="EMBL" id="CAKKNT010000016">
    <property type="protein sequence ID" value="CAH0418828.1"/>
    <property type="molecule type" value="Genomic_DNA"/>
</dbReference>
<accession>A0ABM8ZD65</accession>
<evidence type="ECO:0000313" key="1">
    <source>
        <dbReference type="EMBL" id="CAH0418828.1"/>
    </source>
</evidence>
<evidence type="ECO:0000313" key="2">
    <source>
        <dbReference type="Proteomes" id="UP000789719"/>
    </source>
</evidence>
<protein>
    <submittedName>
        <fullName evidence="1">Uncharacterized protein</fullName>
    </submittedName>
</protein>
<proteinExistence type="predicted"/>
<name>A0ABM8ZD65_9LACO</name>